<organism evidence="3 4">
    <name type="scientific">Microbotryum silenes-dioicae</name>
    <dbReference type="NCBI Taxonomy" id="796604"/>
    <lineage>
        <taxon>Eukaryota</taxon>
        <taxon>Fungi</taxon>
        <taxon>Dikarya</taxon>
        <taxon>Basidiomycota</taxon>
        <taxon>Pucciniomycotina</taxon>
        <taxon>Microbotryomycetes</taxon>
        <taxon>Microbotryales</taxon>
        <taxon>Microbotryaceae</taxon>
        <taxon>Microbotryum</taxon>
    </lineage>
</organism>
<gene>
    <name evidence="3" type="primary">BQ5605_C001g00786</name>
    <name evidence="3" type="ORF">BQ5605_C001G00786</name>
</gene>
<keyword evidence="4" id="KW-1185">Reference proteome</keyword>
<evidence type="ECO:0000313" key="4">
    <source>
        <dbReference type="Proteomes" id="UP000249464"/>
    </source>
</evidence>
<dbReference type="AlphaFoldDB" id="A0A2X0P6V4"/>
<feature type="region of interest" description="Disordered" evidence="1">
    <location>
        <begin position="64"/>
        <end position="83"/>
    </location>
</feature>
<feature type="region of interest" description="Disordered" evidence="1">
    <location>
        <begin position="1"/>
        <end position="27"/>
    </location>
</feature>
<feature type="transmembrane region" description="Helical" evidence="2">
    <location>
        <begin position="92"/>
        <end position="112"/>
    </location>
</feature>
<proteinExistence type="predicted"/>
<dbReference type="Proteomes" id="UP000249464">
    <property type="component" value="Unassembled WGS sequence"/>
</dbReference>
<dbReference type="EMBL" id="FQNC01000043">
    <property type="protein sequence ID" value="SGY49493.1"/>
    <property type="molecule type" value="Genomic_DNA"/>
</dbReference>
<reference evidence="3 4" key="1">
    <citation type="submission" date="2016-11" db="EMBL/GenBank/DDBJ databases">
        <authorList>
            <person name="Jaros S."/>
            <person name="Januszkiewicz K."/>
            <person name="Wedrychowicz H."/>
        </authorList>
    </citation>
    <scope>NUCLEOTIDE SEQUENCE [LARGE SCALE GENOMIC DNA]</scope>
</reference>
<accession>A0A2X0P6V4</accession>
<keyword evidence="2" id="KW-0472">Membrane</keyword>
<evidence type="ECO:0000256" key="2">
    <source>
        <dbReference type="SAM" id="Phobius"/>
    </source>
</evidence>
<evidence type="ECO:0000256" key="1">
    <source>
        <dbReference type="SAM" id="MobiDB-lite"/>
    </source>
</evidence>
<evidence type="ECO:0000313" key="3">
    <source>
        <dbReference type="EMBL" id="SGY49493.1"/>
    </source>
</evidence>
<name>A0A2X0P6V4_9BASI</name>
<keyword evidence="2" id="KW-0812">Transmembrane</keyword>
<keyword evidence="2" id="KW-1133">Transmembrane helix</keyword>
<sequence>MPAMTIYPPRRSAHGPPTTPRPHSRPSLLDARLQRPLNFPLSRPVLTKMVRAASHTELRQRSQAFANKAGKSNPLKKVTKPSETQKTTIPRWLFIAFFLLLAGGGEFLSGVVRKGFFEGLGREGGSSVVVLLRCAPIVLGSWRSSHHVPIAVFFEIGQLVLDQIWPPVTKYKQPRRP</sequence>
<protein>
    <submittedName>
        <fullName evidence="3">BQ5605_C001g00786 protein</fullName>
    </submittedName>
</protein>